<reference evidence="6" key="1">
    <citation type="journal article" date="2020" name="Biol. Lett.">
        <title>Evolutionary rates are correlated between cockroach symbionts and mitochondrial genomes.</title>
        <authorList>
            <person name="Arab D.A."/>
            <person name="Bourguignon T."/>
            <person name="Wang Z."/>
            <person name="Ho S.Y.W."/>
            <person name="Lo N."/>
        </authorList>
    </citation>
    <scope>NUCLEOTIDE SEQUENCE</scope>
    <source>
        <strain evidence="6">DHOG63152</strain>
    </source>
</reference>
<dbReference type="InterPro" id="IPR036164">
    <property type="entry name" value="bL21-like_sf"/>
</dbReference>
<dbReference type="PANTHER" id="PTHR21349">
    <property type="entry name" value="50S RIBOSOMAL PROTEIN L21"/>
    <property type="match status" value="1"/>
</dbReference>
<dbReference type="InterPro" id="IPR001787">
    <property type="entry name" value="Ribosomal_bL21"/>
</dbReference>
<keyword evidence="3 5" id="KW-0687">Ribonucleoprotein</keyword>
<dbReference type="Pfam" id="PF00829">
    <property type="entry name" value="Ribosomal_L21p"/>
    <property type="match status" value="1"/>
</dbReference>
<dbReference type="GO" id="GO:0019843">
    <property type="term" value="F:rRNA binding"/>
    <property type="evidence" value="ECO:0007669"/>
    <property type="project" value="UniProtKB-KW"/>
</dbReference>
<dbReference type="GO" id="GO:1990904">
    <property type="term" value="C:ribonucleoprotein complex"/>
    <property type="evidence" value="ECO:0007669"/>
    <property type="project" value="UniProtKB-KW"/>
</dbReference>
<proteinExistence type="inferred from homology"/>
<dbReference type="AlphaFoldDB" id="A0A6G6BNR8"/>
<comment type="similarity">
    <text evidence="1 5">Belongs to the bacterial ribosomal protein bL21 family.</text>
</comment>
<evidence type="ECO:0000256" key="3">
    <source>
        <dbReference type="ARBA" id="ARBA00023274"/>
    </source>
</evidence>
<feature type="non-terminal residue" evidence="6">
    <location>
        <position position="105"/>
    </location>
</feature>
<dbReference type="GO" id="GO:0006412">
    <property type="term" value="P:translation"/>
    <property type="evidence" value="ECO:0007669"/>
    <property type="project" value="InterPro"/>
</dbReference>
<dbReference type="SUPFAM" id="SSF141091">
    <property type="entry name" value="L21p-like"/>
    <property type="match status" value="1"/>
</dbReference>
<evidence type="ECO:0000313" key="6">
    <source>
        <dbReference type="EMBL" id="QID53484.1"/>
    </source>
</evidence>
<evidence type="ECO:0000256" key="1">
    <source>
        <dbReference type="ARBA" id="ARBA00008563"/>
    </source>
</evidence>
<organism evidence="6">
    <name type="scientific">Blattabacterium sp.</name>
    <name type="common">Rhabdoblatta sp.</name>
    <dbReference type="NCBI Taxonomy" id="2712829"/>
    <lineage>
        <taxon>Bacteria</taxon>
        <taxon>Pseudomonadati</taxon>
        <taxon>Bacteroidota</taxon>
        <taxon>Flavobacteriia</taxon>
        <taxon>Flavobacteriales</taxon>
        <taxon>Blattabacteriaceae</taxon>
        <taxon>Blattabacterium</taxon>
    </lineage>
</organism>
<dbReference type="PANTHER" id="PTHR21349:SF0">
    <property type="entry name" value="LARGE RIBOSOMAL SUBUNIT PROTEIN BL21M"/>
    <property type="match status" value="1"/>
</dbReference>
<dbReference type="HAMAP" id="MF_01363">
    <property type="entry name" value="Ribosomal_bL21"/>
    <property type="match status" value="1"/>
</dbReference>
<keyword evidence="5" id="KW-0694">RNA-binding</keyword>
<comment type="function">
    <text evidence="5">This protein binds to 23S rRNA in the presence of protein L20.</text>
</comment>
<name>A0A6G6BNR8_9FLAO</name>
<dbReference type="GO" id="GO:0005737">
    <property type="term" value="C:cytoplasm"/>
    <property type="evidence" value="ECO:0007669"/>
    <property type="project" value="UniProtKB-ARBA"/>
</dbReference>
<dbReference type="EMBL" id="MN039504">
    <property type="protein sequence ID" value="QID53484.1"/>
    <property type="molecule type" value="Genomic_DNA"/>
</dbReference>
<protein>
    <recommendedName>
        <fullName evidence="4 5">50S ribosomal protein L21</fullName>
    </recommendedName>
</protein>
<dbReference type="InterPro" id="IPR028909">
    <property type="entry name" value="bL21-like"/>
</dbReference>
<accession>A0A6G6BNR8</accession>
<evidence type="ECO:0000256" key="2">
    <source>
        <dbReference type="ARBA" id="ARBA00022980"/>
    </source>
</evidence>
<dbReference type="GO" id="GO:0003735">
    <property type="term" value="F:structural constituent of ribosome"/>
    <property type="evidence" value="ECO:0007669"/>
    <property type="project" value="InterPro"/>
</dbReference>
<dbReference type="GO" id="GO:0005840">
    <property type="term" value="C:ribosome"/>
    <property type="evidence" value="ECO:0007669"/>
    <property type="project" value="UniProtKB-KW"/>
</dbReference>
<evidence type="ECO:0000256" key="4">
    <source>
        <dbReference type="ARBA" id="ARBA00035483"/>
    </source>
</evidence>
<evidence type="ECO:0000256" key="5">
    <source>
        <dbReference type="RuleBase" id="RU000562"/>
    </source>
</evidence>
<dbReference type="NCBIfam" id="TIGR00061">
    <property type="entry name" value="L21"/>
    <property type="match status" value="1"/>
</dbReference>
<keyword evidence="5" id="KW-0699">rRNA-binding</keyword>
<sequence>MIYAIVNIKDKQFKIVENQYIYVPHISEKVGEEILLNQVFLFYKEGKLFLGDPFLEKINIIIEIMQHIKGKKIFVFKKKRRKGYKVKNGFRPLFSKIKIISFLEK</sequence>
<keyword evidence="2 5" id="KW-0689">Ribosomal protein</keyword>